<keyword evidence="3" id="KW-1185">Reference proteome</keyword>
<dbReference type="Pfam" id="PF02661">
    <property type="entry name" value="Fic"/>
    <property type="match status" value="1"/>
</dbReference>
<evidence type="ECO:0000313" key="2">
    <source>
        <dbReference type="EMBL" id="CAK9077810.1"/>
    </source>
</evidence>
<dbReference type="EMBL" id="CAXAMM010037891">
    <property type="protein sequence ID" value="CAK9077810.1"/>
    <property type="molecule type" value="Genomic_DNA"/>
</dbReference>
<dbReference type="PROSITE" id="PS51459">
    <property type="entry name" value="FIDO"/>
    <property type="match status" value="1"/>
</dbReference>
<feature type="domain" description="Fido" evidence="1">
    <location>
        <begin position="117"/>
        <end position="260"/>
    </location>
</feature>
<dbReference type="Proteomes" id="UP001642464">
    <property type="component" value="Unassembled WGS sequence"/>
</dbReference>
<dbReference type="InterPro" id="IPR026287">
    <property type="entry name" value="SoFic-like"/>
</dbReference>
<dbReference type="InterPro" id="IPR036597">
    <property type="entry name" value="Fido-like_dom_sf"/>
</dbReference>
<comment type="caution">
    <text evidence="2">The sequence shown here is derived from an EMBL/GenBank/DDBJ whole genome shotgun (WGS) entry which is preliminary data.</text>
</comment>
<accession>A0ABP0PSW3</accession>
<sequence>MSIFDPNRPFNALPALPPRVDLETKTVLKACLDARVKLAALKEAAALIPNQDVLINSIPLREAKDSSAIENIVTTNDQLFRFASADAAQADVATKETLRYRTALLRGYESLKRGRPLTTNTAVDVCRVIKDVDLDLRRTPGTNLKNQDGRVIYTPPEGERVLREKMSNWERFIHEESDLDPLIKMAVAHYQFEAIHPFPDGNGRTGRVLNILFLIEKGLLDLPILYLSRSINERRSDYYRLLLEVTTEESWEPWVLYMLAAVEETSDWTRRKIWAIRTLMDETVRYVAVALPKVYSRELVELFFVQPYARIQNLVDAGLGTRKTVSGYLGQLVDAGVLRDEKAGREKLYVNVRFLDLLTSDSNECTPFPEVVQAR</sequence>
<dbReference type="SUPFAM" id="SSF140931">
    <property type="entry name" value="Fic-like"/>
    <property type="match status" value="1"/>
</dbReference>
<dbReference type="InterPro" id="IPR025758">
    <property type="entry name" value="Fic/DOC_N"/>
</dbReference>
<name>A0ABP0PSW3_9DINO</name>
<protein>
    <submittedName>
        <fullName evidence="2">Uncharacterized protein NMB0459</fullName>
    </submittedName>
</protein>
<dbReference type="InterPro" id="IPR003812">
    <property type="entry name" value="Fido"/>
</dbReference>
<proteinExistence type="predicted"/>
<evidence type="ECO:0000259" key="1">
    <source>
        <dbReference type="PROSITE" id="PS51459"/>
    </source>
</evidence>
<dbReference type="InterPro" id="IPR040198">
    <property type="entry name" value="Fido_containing"/>
</dbReference>
<dbReference type="PANTHER" id="PTHR13504">
    <property type="entry name" value="FIDO DOMAIN-CONTAINING PROTEIN DDB_G0283145"/>
    <property type="match status" value="1"/>
</dbReference>
<dbReference type="Pfam" id="PF13784">
    <property type="entry name" value="Fic_N"/>
    <property type="match status" value="1"/>
</dbReference>
<organism evidence="2 3">
    <name type="scientific">Durusdinium trenchii</name>
    <dbReference type="NCBI Taxonomy" id="1381693"/>
    <lineage>
        <taxon>Eukaryota</taxon>
        <taxon>Sar</taxon>
        <taxon>Alveolata</taxon>
        <taxon>Dinophyceae</taxon>
        <taxon>Suessiales</taxon>
        <taxon>Symbiodiniaceae</taxon>
        <taxon>Durusdinium</taxon>
    </lineage>
</organism>
<dbReference type="PIRSF" id="PIRSF038925">
    <property type="entry name" value="AMP-prot_trans"/>
    <property type="match status" value="1"/>
</dbReference>
<dbReference type="PANTHER" id="PTHR13504:SF35">
    <property type="entry name" value="PROTEIN ADENYLYLTRANSFERASE SOFIC"/>
    <property type="match status" value="1"/>
</dbReference>
<dbReference type="InterPro" id="IPR048770">
    <property type="entry name" value="SoFic-like_C"/>
</dbReference>
<dbReference type="NCBIfam" id="NF046030">
    <property type="entry name" value="ProtAdlyltaseSoFic"/>
    <property type="match status" value="1"/>
</dbReference>
<dbReference type="Pfam" id="PF21248">
    <property type="entry name" value="SoFic-like_C"/>
    <property type="match status" value="1"/>
</dbReference>
<reference evidence="2 3" key="1">
    <citation type="submission" date="2024-02" db="EMBL/GenBank/DDBJ databases">
        <authorList>
            <person name="Chen Y."/>
            <person name="Shah S."/>
            <person name="Dougan E. K."/>
            <person name="Thang M."/>
            <person name="Chan C."/>
        </authorList>
    </citation>
    <scope>NUCLEOTIDE SEQUENCE [LARGE SCALE GENOMIC DNA]</scope>
</reference>
<dbReference type="Gene3D" id="1.10.3290.10">
    <property type="entry name" value="Fido-like domain"/>
    <property type="match status" value="1"/>
</dbReference>
<gene>
    <name evidence="2" type="ORF">SCF082_LOCUS37287</name>
</gene>
<evidence type="ECO:0000313" key="3">
    <source>
        <dbReference type="Proteomes" id="UP001642464"/>
    </source>
</evidence>